<comment type="caution">
    <text evidence="3">The sequence shown here is derived from an EMBL/GenBank/DDBJ whole genome shotgun (WGS) entry which is preliminary data.</text>
</comment>
<keyword evidence="1" id="KW-0808">Transferase</keyword>
<dbReference type="GO" id="GO:0009103">
    <property type="term" value="P:lipopolysaccharide biosynthetic process"/>
    <property type="evidence" value="ECO:0007669"/>
    <property type="project" value="TreeGrafter"/>
</dbReference>
<dbReference type="Gene3D" id="3.40.50.2000">
    <property type="entry name" value="Glycogen Phosphorylase B"/>
    <property type="match status" value="2"/>
</dbReference>
<dbReference type="CDD" id="cd03809">
    <property type="entry name" value="GT4_MtfB-like"/>
    <property type="match status" value="1"/>
</dbReference>
<dbReference type="PANTHER" id="PTHR46401:SF2">
    <property type="entry name" value="GLYCOSYLTRANSFERASE WBBK-RELATED"/>
    <property type="match status" value="1"/>
</dbReference>
<evidence type="ECO:0000313" key="3">
    <source>
        <dbReference type="EMBL" id="OUR98810.1"/>
    </source>
</evidence>
<dbReference type="InterPro" id="IPR001296">
    <property type="entry name" value="Glyco_trans_1"/>
</dbReference>
<dbReference type="GO" id="GO:0016757">
    <property type="term" value="F:glycosyltransferase activity"/>
    <property type="evidence" value="ECO:0007669"/>
    <property type="project" value="InterPro"/>
</dbReference>
<dbReference type="Pfam" id="PF00534">
    <property type="entry name" value="Glycos_transf_1"/>
    <property type="match status" value="1"/>
</dbReference>
<sequence>MKKMTKLVINAQSAHLGGGITYLINLLEKTKNFQVVLLVNNNNIDKFTIFEKFENIEFHKSRFAGKSLVHRSLWENFYLPFYLKTSKADLLYSVSGILPKFYIPRTCKTAVICQNMIPFCPEELNRFDSFFTRLKFHIIKFSQIISFKKANLVIFISEFAYTTIAQKILKNKVKSSTIIPHGLPDIFIPKKVTDLKNPHQFEYVIYVSSMFEYKAQLELIDAWILLKKMRETNEKLILIGHNETSYGNKVKAKIKANNLEDEILLKGHIEYTKLPHYYQNAKLNIFSSSCENCPNILLEALASGAATLCSNFSPMPEFAENAVQYFNPYNITETAEKIATLLENKKQREELSFKALDISKKYKWTTARDKTFQAFQEIIEV</sequence>
<evidence type="ECO:0000259" key="2">
    <source>
        <dbReference type="Pfam" id="PF00534"/>
    </source>
</evidence>
<dbReference type="PANTHER" id="PTHR46401">
    <property type="entry name" value="GLYCOSYLTRANSFERASE WBBK-RELATED"/>
    <property type="match status" value="1"/>
</dbReference>
<protein>
    <recommendedName>
        <fullName evidence="2">Glycosyl transferase family 1 domain-containing protein</fullName>
    </recommendedName>
</protein>
<dbReference type="AlphaFoldDB" id="A0A1Y5FAT7"/>
<proteinExistence type="predicted"/>
<name>A0A1Y5FAT7_9BACT</name>
<dbReference type="SUPFAM" id="SSF53756">
    <property type="entry name" value="UDP-Glycosyltransferase/glycogen phosphorylase"/>
    <property type="match status" value="1"/>
</dbReference>
<dbReference type="Proteomes" id="UP000196531">
    <property type="component" value="Unassembled WGS sequence"/>
</dbReference>
<evidence type="ECO:0000256" key="1">
    <source>
        <dbReference type="ARBA" id="ARBA00022679"/>
    </source>
</evidence>
<reference evidence="4" key="1">
    <citation type="journal article" date="2017" name="Proc. Natl. Acad. Sci. U.S.A.">
        <title>Simulation of Deepwater Horizon oil plume reveals substrate specialization within a complex community of hydrocarbon-degraders.</title>
        <authorList>
            <person name="Hu P."/>
            <person name="Dubinsky E.A."/>
            <person name="Probst A.J."/>
            <person name="Wang J."/>
            <person name="Sieber C.M.K."/>
            <person name="Tom L.M."/>
            <person name="Gardinali P."/>
            <person name="Banfield J.F."/>
            <person name="Atlas R.M."/>
            <person name="Andersen G.L."/>
        </authorList>
    </citation>
    <scope>NUCLEOTIDE SEQUENCE [LARGE SCALE GENOMIC DNA]</scope>
</reference>
<feature type="domain" description="Glycosyl transferase family 1" evidence="2">
    <location>
        <begin position="195"/>
        <end position="352"/>
    </location>
</feature>
<dbReference type="EMBL" id="MAAO01000004">
    <property type="protein sequence ID" value="OUR98810.1"/>
    <property type="molecule type" value="Genomic_DNA"/>
</dbReference>
<gene>
    <name evidence="3" type="ORF">A9Q84_05195</name>
</gene>
<accession>A0A1Y5FAT7</accession>
<evidence type="ECO:0000313" key="4">
    <source>
        <dbReference type="Proteomes" id="UP000196531"/>
    </source>
</evidence>
<organism evidence="3 4">
    <name type="scientific">Halobacteriovorax marinus</name>
    <dbReference type="NCBI Taxonomy" id="97084"/>
    <lineage>
        <taxon>Bacteria</taxon>
        <taxon>Pseudomonadati</taxon>
        <taxon>Bdellovibrionota</taxon>
        <taxon>Bacteriovoracia</taxon>
        <taxon>Bacteriovoracales</taxon>
        <taxon>Halobacteriovoraceae</taxon>
        <taxon>Halobacteriovorax</taxon>
    </lineage>
</organism>